<feature type="region of interest" description="Disordered" evidence="6">
    <location>
        <begin position="123"/>
        <end position="241"/>
    </location>
</feature>
<keyword evidence="3 5" id="KW-0472">Membrane</keyword>
<dbReference type="Pfam" id="PF11951">
    <property type="entry name" value="Fungal_trans_2"/>
    <property type="match status" value="1"/>
</dbReference>
<keyword evidence="2 5" id="KW-1133">Transmembrane helix</keyword>
<keyword evidence="5" id="KW-0187">Copper transport</keyword>
<keyword evidence="1 5" id="KW-0812">Transmembrane</keyword>
<comment type="similarity">
    <text evidence="5">Belongs to the copper transporter (Ctr) (TC 1.A.56) family. SLC31A subfamily.</text>
</comment>
<keyword evidence="5" id="KW-0813">Transport</keyword>
<dbReference type="InterPro" id="IPR021858">
    <property type="entry name" value="Fun_TF"/>
</dbReference>
<keyword evidence="8" id="KW-1185">Reference proteome</keyword>
<comment type="subcellular location">
    <subcellularLocation>
        <location evidence="5">Membrane</location>
        <topology evidence="5">Multi-pass membrane protein</topology>
    </subcellularLocation>
</comment>
<dbReference type="VEuPathDB" id="FungiDB:F4678DRAFT_419772"/>
<sequence length="470" mass="52406">MEHAQEQASHSEVEMGTLDNARSVLRQQVVRIPTAFRPIVMQRLIRALLYTLQYAVAYWIMLLATYNNGYVVICTIVGVFIGSFMLPRREEDIPYVRHFVTGSRIIRDTSGWAAGRADCAARNATRRPTKDGNANGGVLPTATDFSPSTQLQQQQQQQRQDSQSADQDRVMSEAGDTLPSEDGHDRSNSSMTLSESSQSPAGSSSTSLSSPLTTTTTTTDDSQSSCTVRNTEQPVRPAVDSFPENKSEIEVNFTMIYLDYVVPFLFPFYRPHLLESSRGWMLVLLMKNRALFHTALSLANWLYAVVFNSLDGQHEACRDANWAELQAHQEIAIKALQEDIKALNERGVANAFLETVSCMQSVIQLLEFEVAMADMSNWQVHHDVAVVVFDQLLSHHAVKPPTEGDATLPAQGPWSSILDRIGLPFHRIRLDGNRQILASDQTAFKFYTAASAPEVPHRALAGRQPCHKPW</sequence>
<dbReference type="AlphaFoldDB" id="A0A9W8THJ9"/>
<dbReference type="InterPro" id="IPR007274">
    <property type="entry name" value="Cop_transporter"/>
</dbReference>
<accession>A0A9W8THJ9</accession>
<keyword evidence="4" id="KW-0539">Nucleus</keyword>
<evidence type="ECO:0000256" key="2">
    <source>
        <dbReference type="ARBA" id="ARBA00022989"/>
    </source>
</evidence>
<gene>
    <name evidence="7" type="ORF">NPX13_g9351</name>
</gene>
<keyword evidence="5" id="KW-0406">Ion transport</keyword>
<organism evidence="7 8">
    <name type="scientific">Xylaria arbuscula</name>
    <dbReference type="NCBI Taxonomy" id="114810"/>
    <lineage>
        <taxon>Eukaryota</taxon>
        <taxon>Fungi</taxon>
        <taxon>Dikarya</taxon>
        <taxon>Ascomycota</taxon>
        <taxon>Pezizomycotina</taxon>
        <taxon>Sordariomycetes</taxon>
        <taxon>Xylariomycetidae</taxon>
        <taxon>Xylariales</taxon>
        <taxon>Xylariaceae</taxon>
        <taxon>Xylaria</taxon>
    </lineage>
</organism>
<evidence type="ECO:0000256" key="4">
    <source>
        <dbReference type="ARBA" id="ARBA00023242"/>
    </source>
</evidence>
<feature type="compositionally biased region" description="Low complexity" evidence="6">
    <location>
        <begin position="144"/>
        <end position="165"/>
    </location>
</feature>
<comment type="caution">
    <text evidence="7">The sequence shown here is derived from an EMBL/GenBank/DDBJ whole genome shotgun (WGS) entry which is preliminary data.</text>
</comment>
<keyword evidence="5" id="KW-0186">Copper</keyword>
<dbReference type="Pfam" id="PF04145">
    <property type="entry name" value="Ctr"/>
    <property type="match status" value="1"/>
</dbReference>
<evidence type="ECO:0000313" key="7">
    <source>
        <dbReference type="EMBL" id="KAJ3560300.1"/>
    </source>
</evidence>
<evidence type="ECO:0000256" key="3">
    <source>
        <dbReference type="ARBA" id="ARBA00023136"/>
    </source>
</evidence>
<evidence type="ECO:0000256" key="6">
    <source>
        <dbReference type="SAM" id="MobiDB-lite"/>
    </source>
</evidence>
<evidence type="ECO:0000313" key="8">
    <source>
        <dbReference type="Proteomes" id="UP001148614"/>
    </source>
</evidence>
<protein>
    <recommendedName>
        <fullName evidence="5">Copper transport protein</fullName>
    </recommendedName>
</protein>
<evidence type="ECO:0000256" key="5">
    <source>
        <dbReference type="RuleBase" id="RU367022"/>
    </source>
</evidence>
<reference evidence="7" key="1">
    <citation type="submission" date="2022-07" db="EMBL/GenBank/DDBJ databases">
        <title>Genome Sequence of Xylaria arbuscula.</title>
        <authorList>
            <person name="Buettner E."/>
        </authorList>
    </citation>
    <scope>NUCLEOTIDE SEQUENCE</scope>
    <source>
        <strain evidence="7">VT107</strain>
    </source>
</reference>
<dbReference type="Proteomes" id="UP001148614">
    <property type="component" value="Unassembled WGS sequence"/>
</dbReference>
<dbReference type="GO" id="GO:0016020">
    <property type="term" value="C:membrane"/>
    <property type="evidence" value="ECO:0007669"/>
    <property type="project" value="UniProtKB-SubCell"/>
</dbReference>
<dbReference type="GO" id="GO:0005375">
    <property type="term" value="F:copper ion transmembrane transporter activity"/>
    <property type="evidence" value="ECO:0007669"/>
    <property type="project" value="UniProtKB-UniRule"/>
</dbReference>
<feature type="compositionally biased region" description="Low complexity" evidence="6">
    <location>
        <begin position="194"/>
        <end position="227"/>
    </location>
</feature>
<name>A0A9W8THJ9_9PEZI</name>
<dbReference type="EMBL" id="JANPWZ010002275">
    <property type="protein sequence ID" value="KAJ3560300.1"/>
    <property type="molecule type" value="Genomic_DNA"/>
</dbReference>
<proteinExistence type="inferred from homology"/>
<feature type="transmembrane region" description="Helical" evidence="5">
    <location>
        <begin position="70"/>
        <end position="87"/>
    </location>
</feature>
<evidence type="ECO:0000256" key="1">
    <source>
        <dbReference type="ARBA" id="ARBA00022692"/>
    </source>
</evidence>